<dbReference type="EMBL" id="RCZC01000004">
    <property type="protein sequence ID" value="TPG51961.1"/>
    <property type="molecule type" value="Genomic_DNA"/>
</dbReference>
<protein>
    <recommendedName>
        <fullName evidence="1">DUF6894 domain-containing protein</fullName>
    </recommendedName>
</protein>
<proteinExistence type="predicted"/>
<dbReference type="AlphaFoldDB" id="A0A502FRC5"/>
<dbReference type="Pfam" id="PF21834">
    <property type="entry name" value="DUF6894"/>
    <property type="match status" value="1"/>
</dbReference>
<comment type="caution">
    <text evidence="2">The sequence shown here is derived from an EMBL/GenBank/DDBJ whole genome shotgun (WGS) entry which is preliminary data.</text>
</comment>
<sequence length="77" mass="8585">MLYRFMLIADGKTLYDDVVAELPNLETACFRAVRIARDIIAEEAKSGNIPIGWSITIIDETGELVATMPFENTVTLH</sequence>
<evidence type="ECO:0000313" key="2">
    <source>
        <dbReference type="EMBL" id="TPG51961.1"/>
    </source>
</evidence>
<reference evidence="2 3" key="1">
    <citation type="journal article" date="2019" name="Environ. Microbiol.">
        <title>Species interactions and distinct microbial communities in high Arctic permafrost affected cryosols are associated with the CH4 and CO2 gas fluxes.</title>
        <authorList>
            <person name="Altshuler I."/>
            <person name="Hamel J."/>
            <person name="Turney S."/>
            <person name="Magnuson E."/>
            <person name="Levesque R."/>
            <person name="Greer C."/>
            <person name="Whyte L.G."/>
        </authorList>
    </citation>
    <scope>NUCLEOTIDE SEQUENCE [LARGE SCALE GENOMIC DNA]</scope>
    <source>
        <strain evidence="2 3">E6.1</strain>
    </source>
</reference>
<gene>
    <name evidence="2" type="ORF">EAH76_14595</name>
</gene>
<dbReference type="InterPro" id="IPR054189">
    <property type="entry name" value="DUF6894"/>
</dbReference>
<evidence type="ECO:0000313" key="3">
    <source>
        <dbReference type="Proteomes" id="UP000319931"/>
    </source>
</evidence>
<accession>A0A502FRC5</accession>
<evidence type="ECO:0000259" key="1">
    <source>
        <dbReference type="Pfam" id="PF21834"/>
    </source>
</evidence>
<organism evidence="2 3">
    <name type="scientific">Sphingomonas glacialis</name>
    <dbReference type="NCBI Taxonomy" id="658225"/>
    <lineage>
        <taxon>Bacteria</taxon>
        <taxon>Pseudomonadati</taxon>
        <taxon>Pseudomonadota</taxon>
        <taxon>Alphaproteobacteria</taxon>
        <taxon>Sphingomonadales</taxon>
        <taxon>Sphingomonadaceae</taxon>
        <taxon>Sphingomonas</taxon>
    </lineage>
</organism>
<feature type="domain" description="DUF6894" evidence="1">
    <location>
        <begin position="2"/>
        <end position="70"/>
    </location>
</feature>
<dbReference type="Proteomes" id="UP000319931">
    <property type="component" value="Unassembled WGS sequence"/>
</dbReference>
<name>A0A502FRC5_9SPHN</name>
<keyword evidence="3" id="KW-1185">Reference proteome</keyword>